<feature type="domain" description="HTH araC/xylS-type" evidence="5">
    <location>
        <begin position="629"/>
        <end position="731"/>
    </location>
</feature>
<dbReference type="InterPro" id="IPR018062">
    <property type="entry name" value="HTH_AraC-typ_CS"/>
</dbReference>
<dbReference type="SUPFAM" id="SSF46689">
    <property type="entry name" value="Homeodomain-like"/>
    <property type="match status" value="1"/>
</dbReference>
<evidence type="ECO:0000256" key="4">
    <source>
        <dbReference type="SAM" id="Phobius"/>
    </source>
</evidence>
<keyword evidence="2" id="KW-0238">DNA-binding</keyword>
<evidence type="ECO:0000256" key="3">
    <source>
        <dbReference type="ARBA" id="ARBA00023163"/>
    </source>
</evidence>
<keyword evidence="3" id="KW-0804">Transcription</keyword>
<comment type="caution">
    <text evidence="6">The sequence shown here is derived from an EMBL/GenBank/DDBJ whole genome shotgun (WGS) entry which is preliminary data.</text>
</comment>
<dbReference type="InterPro" id="IPR018060">
    <property type="entry name" value="HTH_AraC"/>
</dbReference>
<dbReference type="Gene3D" id="1.10.10.60">
    <property type="entry name" value="Homeodomain-like"/>
    <property type="match status" value="2"/>
</dbReference>
<dbReference type="Pfam" id="PF12833">
    <property type="entry name" value="HTH_18"/>
    <property type="match status" value="1"/>
</dbReference>
<proteinExistence type="predicted"/>
<evidence type="ECO:0000259" key="5">
    <source>
        <dbReference type="PROSITE" id="PS01124"/>
    </source>
</evidence>
<keyword evidence="7" id="KW-1185">Reference proteome</keyword>
<dbReference type="PANTHER" id="PTHR43280">
    <property type="entry name" value="ARAC-FAMILY TRANSCRIPTIONAL REGULATOR"/>
    <property type="match status" value="1"/>
</dbReference>
<keyword evidence="1" id="KW-0805">Transcription regulation</keyword>
<dbReference type="PROSITE" id="PS00041">
    <property type="entry name" value="HTH_ARAC_FAMILY_1"/>
    <property type="match status" value="1"/>
</dbReference>
<dbReference type="InterPro" id="IPR009057">
    <property type="entry name" value="Homeodomain-like_sf"/>
</dbReference>
<keyword evidence="4" id="KW-1133">Transmembrane helix</keyword>
<evidence type="ECO:0000313" key="7">
    <source>
        <dbReference type="Proteomes" id="UP001589619"/>
    </source>
</evidence>
<keyword evidence="4" id="KW-0812">Transmembrane</keyword>
<accession>A0ABV5VZ36</accession>
<reference evidence="6 7" key="1">
    <citation type="submission" date="2024-09" db="EMBL/GenBank/DDBJ databases">
        <authorList>
            <person name="Sun Q."/>
            <person name="Mori K."/>
        </authorList>
    </citation>
    <scope>NUCLEOTIDE SEQUENCE [LARGE SCALE GENOMIC DNA]</scope>
    <source>
        <strain evidence="6 7">JCM 12520</strain>
    </source>
</reference>
<dbReference type="RefSeq" id="WP_344901005.1">
    <property type="nucleotide sequence ID" value="NZ_BAAAYO010000001.1"/>
</dbReference>
<dbReference type="InterPro" id="IPR020449">
    <property type="entry name" value="Tscrpt_reg_AraC-type_HTH"/>
</dbReference>
<name>A0ABV5VZ36_9BACL</name>
<evidence type="ECO:0000313" key="6">
    <source>
        <dbReference type="EMBL" id="MFB9753572.1"/>
    </source>
</evidence>
<dbReference type="PROSITE" id="PS01124">
    <property type="entry name" value="HTH_ARAC_FAMILY_2"/>
    <property type="match status" value="1"/>
</dbReference>
<gene>
    <name evidence="6" type="ORF">ACFFNY_18550</name>
</gene>
<dbReference type="PANTHER" id="PTHR43280:SF28">
    <property type="entry name" value="HTH-TYPE TRANSCRIPTIONAL ACTIVATOR RHAS"/>
    <property type="match status" value="1"/>
</dbReference>
<protein>
    <submittedName>
        <fullName evidence="6">Helix-turn-helix domain-containing protein</fullName>
    </submittedName>
</protein>
<dbReference type="SMART" id="SM00342">
    <property type="entry name" value="HTH_ARAC"/>
    <property type="match status" value="1"/>
</dbReference>
<dbReference type="EMBL" id="JBHMAG010000012">
    <property type="protein sequence ID" value="MFB9753572.1"/>
    <property type="molecule type" value="Genomic_DNA"/>
</dbReference>
<evidence type="ECO:0000256" key="1">
    <source>
        <dbReference type="ARBA" id="ARBA00023015"/>
    </source>
</evidence>
<organism evidence="6 7">
    <name type="scientific">Paenibacillus hodogayensis</name>
    <dbReference type="NCBI Taxonomy" id="279208"/>
    <lineage>
        <taxon>Bacteria</taxon>
        <taxon>Bacillati</taxon>
        <taxon>Bacillota</taxon>
        <taxon>Bacilli</taxon>
        <taxon>Bacillales</taxon>
        <taxon>Paenibacillaceae</taxon>
        <taxon>Paenibacillus</taxon>
    </lineage>
</organism>
<feature type="transmembrane region" description="Helical" evidence="4">
    <location>
        <begin position="282"/>
        <end position="309"/>
    </location>
</feature>
<dbReference type="PRINTS" id="PR00032">
    <property type="entry name" value="HTHARAC"/>
</dbReference>
<dbReference type="Proteomes" id="UP001589619">
    <property type="component" value="Unassembled WGS sequence"/>
</dbReference>
<sequence length="749" mass="85084">MRANSLFTKLLAGFLAVIVLLLSFNVLSYTFFYRNLRQEITTNSTQNLNHIVEQYEKQFQTVQLMLVGLFFHNQLTYWQDPDRSLANDAVNQLVRRIRDIRENEMLYLQDLIIQYKQGHFLIHQGGPDRLDSLYVQSYRSEAYGPEFWRKQFDLRYQMRVYAAADFYNSQNSPIGRLIPFVLKSTTNEDIYITALLDADKMFGAFSSIGQAQLHLIGSDRSPVFRSAAASALPATLPAGLDGTRDYVKADQSYYFYRKGAVTGLSYILVIPNADISGQMSRINVMLSVLLVLALVVSITLSVFVSIRFYTPIQNIIQTIQRASPEPLLPARGKGDELHFIDQNIKQFLRANRTSGRDPQLPPAEGYIRKLNSVYAQPNDLSAEHPYYMIVFRLSMTRQFRELHAAEQDKAARFIKEFISVSMAETFPESVTLLVEKDRLLSLLFTDKDVQDVWKVLERLRLTFDRDKEYCYLTLAFRPQLHSAGPIGDTYGEMAEMVGRRKLLGETQILTSLGPEPLHAGFPPAQEQELYANLQAGQGERATMLLNRMLQRMSKEGATGEQMLACAKEVVAKTVKLMAAANVEIGAVLDRLSPYPELKECATLEELQQLLDRFVRYAAGKLADKKEEKDTIVEFVTDTIRQRYNEDLSLDRIADRLGLTPSYVSRYIKEKTGSNFSDLLNEVRIKKAKELLGRSNVQVRDIATRVGYVNVTSFIRMFKKVTGLTPSDYRKAEIAAEPESGGQPGGRTHA</sequence>
<keyword evidence="4" id="KW-0472">Membrane</keyword>
<evidence type="ECO:0000256" key="2">
    <source>
        <dbReference type="ARBA" id="ARBA00023125"/>
    </source>
</evidence>